<dbReference type="InterPro" id="IPR007630">
    <property type="entry name" value="RNA_pol_sigma70_r4"/>
</dbReference>
<proteinExistence type="predicted"/>
<dbReference type="EMBL" id="FOJN01000010">
    <property type="protein sequence ID" value="SFA56422.1"/>
    <property type="molecule type" value="Genomic_DNA"/>
</dbReference>
<accession>A0A1I0TXD3</accession>
<dbReference type="GeneID" id="85487794"/>
<feature type="domain" description="RNA polymerase sigma-70 region 4" evidence="1">
    <location>
        <begin position="13"/>
        <end position="41"/>
    </location>
</feature>
<evidence type="ECO:0000259" key="1">
    <source>
        <dbReference type="Pfam" id="PF04545"/>
    </source>
</evidence>
<dbReference type="OrthoDB" id="3268642at2"/>
<dbReference type="RefSeq" id="WP_074922228.1">
    <property type="nucleotide sequence ID" value="NZ_FOJN01000010.1"/>
</dbReference>
<dbReference type="GO" id="GO:0006352">
    <property type="term" value="P:DNA-templated transcription initiation"/>
    <property type="evidence" value="ECO:0007669"/>
    <property type="project" value="InterPro"/>
</dbReference>
<reference evidence="2 3" key="1">
    <citation type="submission" date="2016-10" db="EMBL/GenBank/DDBJ databases">
        <authorList>
            <person name="de Groot N.N."/>
        </authorList>
    </citation>
    <scope>NUCLEOTIDE SEQUENCE [LARGE SCALE GENOMIC DNA]</scope>
    <source>
        <strain evidence="2 3">DSM 44908</strain>
    </source>
</reference>
<dbReference type="Proteomes" id="UP000182054">
    <property type="component" value="Unassembled WGS sequence"/>
</dbReference>
<dbReference type="Pfam" id="PF04545">
    <property type="entry name" value="Sigma70_r4"/>
    <property type="match status" value="1"/>
</dbReference>
<dbReference type="GO" id="GO:0003700">
    <property type="term" value="F:DNA-binding transcription factor activity"/>
    <property type="evidence" value="ECO:0007669"/>
    <property type="project" value="InterPro"/>
</dbReference>
<sequence length="435" mass="48445">MSVPVPAPLWLRRYTDEFLTLEEVGQIEGITREAVRQRLKRLGLEPRTLAETKLARERRAISLRSLEIRSKFLDSRNVDETASALNLPSSWVRKCLAETIPDYEVLARAPRRPSKKYTNNELFESLKAAAARTVGNLTAASYDEYVRAESTLPDGRARPGKQTMLLRYGSWREALLAAGLTPNPHSGPAKDFDEVAAVQSVVDYWRAVGGPPTVEGYDEWQRHRIGYPSSATIRKLTGSWNLLLVRAWQLVHGIVLDQVDDDVVVPAPMLSADHETVHASYFVPYRAAADCMEIALPSNLNTGEYRLLERAVRSHSKIQNEVARAASQLNLSCWSPAVSGPLFDLVLYDAESKRTFVVEVKSATVDNLEFQLRIGLGQVLRYAHALQAGLEAVVPVIAVELPPDEMWRSLLEKVGVGLLVSDCIKPNLETLINTI</sequence>
<name>A0A1I0TXD3_9NOCA</name>
<dbReference type="AlphaFoldDB" id="A0A1I0TXD3"/>
<gene>
    <name evidence="2" type="ORF">SAMN05444374_110136</name>
</gene>
<evidence type="ECO:0000313" key="3">
    <source>
        <dbReference type="Proteomes" id="UP000182054"/>
    </source>
</evidence>
<protein>
    <submittedName>
        <fullName evidence="2">Sigma-70, region 4</fullName>
    </submittedName>
</protein>
<organism evidence="2 3">
    <name type="scientific">Rhodococcoides kroppenstedtii</name>
    <dbReference type="NCBI Taxonomy" id="293050"/>
    <lineage>
        <taxon>Bacteria</taxon>
        <taxon>Bacillati</taxon>
        <taxon>Actinomycetota</taxon>
        <taxon>Actinomycetes</taxon>
        <taxon>Mycobacteriales</taxon>
        <taxon>Nocardiaceae</taxon>
        <taxon>Rhodococcoides</taxon>
    </lineage>
</organism>
<evidence type="ECO:0000313" key="2">
    <source>
        <dbReference type="EMBL" id="SFA56422.1"/>
    </source>
</evidence>